<dbReference type="Pfam" id="PF13692">
    <property type="entry name" value="Glyco_trans_1_4"/>
    <property type="match status" value="1"/>
</dbReference>
<gene>
    <name evidence="1" type="ORF">H9Y05_07995</name>
</gene>
<proteinExistence type="predicted"/>
<evidence type="ECO:0000313" key="1">
    <source>
        <dbReference type="EMBL" id="MBC9812413.1"/>
    </source>
</evidence>
<dbReference type="SUPFAM" id="SSF53756">
    <property type="entry name" value="UDP-Glycosyltransferase/glycogen phosphorylase"/>
    <property type="match status" value="1"/>
</dbReference>
<name>A0A8J6TZQ5_9FLAO</name>
<reference evidence="1" key="1">
    <citation type="submission" date="2020-09" db="EMBL/GenBank/DDBJ databases">
        <title>Taishania pollutisoli gen. nov., sp. nov., Isolated from Tetrabromobisphenol A-Contaminated Soil.</title>
        <authorList>
            <person name="Chen Q."/>
        </authorList>
    </citation>
    <scope>NUCLEOTIDE SEQUENCE</scope>
    <source>
        <strain evidence="1">CZZ-1</strain>
    </source>
</reference>
<protein>
    <submittedName>
        <fullName evidence="1">Glycosyltransferase family 4 protein</fullName>
    </submittedName>
</protein>
<dbReference type="Proteomes" id="UP000652681">
    <property type="component" value="Unassembled WGS sequence"/>
</dbReference>
<dbReference type="RefSeq" id="WP_216713990.1">
    <property type="nucleotide sequence ID" value="NZ_JACVEL010000004.1"/>
</dbReference>
<dbReference type="AlphaFoldDB" id="A0A8J6TZQ5"/>
<keyword evidence="2" id="KW-1185">Reference proteome</keyword>
<dbReference type="Gene3D" id="3.40.50.2000">
    <property type="entry name" value="Glycogen Phosphorylase B"/>
    <property type="match status" value="1"/>
</dbReference>
<comment type="caution">
    <text evidence="1">The sequence shown here is derived from an EMBL/GenBank/DDBJ whole genome shotgun (WGS) entry which is preliminary data.</text>
</comment>
<evidence type="ECO:0000313" key="2">
    <source>
        <dbReference type="Proteomes" id="UP000652681"/>
    </source>
</evidence>
<dbReference type="EMBL" id="JACVEL010000004">
    <property type="protein sequence ID" value="MBC9812413.1"/>
    <property type="molecule type" value="Genomic_DNA"/>
</dbReference>
<sequence length="411" mass="47771">MKILIIGKVWPEPDSSAAGRRMKQLIALLQYRGEVHFACANALTGNEIDLGSMGVVVQQITLNDDAVNVYFRELNPDLVVFDRFLTEEQYGWRIIEQCPDAIRVLNTEDLHFLRKTRQKFVKTTNSIATDTTVLDFQNEETMRELASIYRSDLTLMISPFEMELLQQEMQVPGELLMYLPLFTEYKTENTTSFQERKDFLFIGNTLHEPNADAIRMLVEHIWPELRKECPAAELIIAGAYPSQHILQLDSEKNRIKVVGHVKDLDELYKTVRVSLIPLRYGAGIKGKIVETLEYGVPFVSTSVGTEGMFFGADWEECIADDWTSFVQKAISQYCDMTKWENYQKMRKQHLQTHFARSLFEQNFLDQLDNLTKTIHAKRKKRYFSSLVQHHSLMSTRYLSKWIMEKNNKNVE</sequence>
<organism evidence="1 2">
    <name type="scientific">Taishania pollutisoli</name>
    <dbReference type="NCBI Taxonomy" id="2766479"/>
    <lineage>
        <taxon>Bacteria</taxon>
        <taxon>Pseudomonadati</taxon>
        <taxon>Bacteroidota</taxon>
        <taxon>Flavobacteriia</taxon>
        <taxon>Flavobacteriales</taxon>
        <taxon>Crocinitomicaceae</taxon>
        <taxon>Taishania</taxon>
    </lineage>
</organism>
<accession>A0A8J6TZQ5</accession>